<organism evidence="1 2">
    <name type="scientific">Nepenthes gracilis</name>
    <name type="common">Slender pitcher plant</name>
    <dbReference type="NCBI Taxonomy" id="150966"/>
    <lineage>
        <taxon>Eukaryota</taxon>
        <taxon>Viridiplantae</taxon>
        <taxon>Streptophyta</taxon>
        <taxon>Embryophyta</taxon>
        <taxon>Tracheophyta</taxon>
        <taxon>Spermatophyta</taxon>
        <taxon>Magnoliopsida</taxon>
        <taxon>eudicotyledons</taxon>
        <taxon>Gunneridae</taxon>
        <taxon>Pentapetalae</taxon>
        <taxon>Caryophyllales</taxon>
        <taxon>Nepenthaceae</taxon>
        <taxon>Nepenthes</taxon>
    </lineage>
</organism>
<reference evidence="1" key="1">
    <citation type="submission" date="2023-05" db="EMBL/GenBank/DDBJ databases">
        <title>Nepenthes gracilis genome sequencing.</title>
        <authorList>
            <person name="Fukushima K."/>
        </authorList>
    </citation>
    <scope>NUCLEOTIDE SEQUENCE</scope>
    <source>
        <strain evidence="1">SING2019-196</strain>
    </source>
</reference>
<dbReference type="EMBL" id="BSYO01000002">
    <property type="protein sequence ID" value="GMH00809.1"/>
    <property type="molecule type" value="Genomic_DNA"/>
</dbReference>
<sequence length="141" mass="14847">MARCCSLPIRFDSHQVELHCAASLNAAVQKRLFSGEGAKPTELMSGLFSACDVGSSTVNLWLSGDIVSAIKVAIAADLRAGELLILLVVDKPLKKVLFCWVMVHMLKDVAVGLLDAAAGPGNRTLLLLIANAVDVCGLGFV</sequence>
<protein>
    <submittedName>
        <fullName evidence="1">Uncharacterized protein</fullName>
    </submittedName>
</protein>
<evidence type="ECO:0000313" key="2">
    <source>
        <dbReference type="Proteomes" id="UP001279734"/>
    </source>
</evidence>
<name>A0AAD3P6P1_NEPGR</name>
<gene>
    <name evidence="1" type="ORF">Nepgr_002648</name>
</gene>
<dbReference type="AlphaFoldDB" id="A0AAD3P6P1"/>
<evidence type="ECO:0000313" key="1">
    <source>
        <dbReference type="EMBL" id="GMH00809.1"/>
    </source>
</evidence>
<dbReference type="Proteomes" id="UP001279734">
    <property type="component" value="Unassembled WGS sequence"/>
</dbReference>
<keyword evidence="2" id="KW-1185">Reference proteome</keyword>
<accession>A0AAD3P6P1</accession>
<proteinExistence type="predicted"/>
<comment type="caution">
    <text evidence="1">The sequence shown here is derived from an EMBL/GenBank/DDBJ whole genome shotgun (WGS) entry which is preliminary data.</text>
</comment>